<proteinExistence type="predicted"/>
<reference evidence="1" key="1">
    <citation type="journal article" date="2020" name="bioRxiv">
        <title>Comparative genomics of Chlamydomonas.</title>
        <authorList>
            <person name="Craig R.J."/>
            <person name="Hasan A.R."/>
            <person name="Ness R.W."/>
            <person name="Keightley P.D."/>
        </authorList>
    </citation>
    <scope>NUCLEOTIDE SEQUENCE</scope>
    <source>
        <strain evidence="1">SAG 7.73</strain>
    </source>
</reference>
<dbReference type="InterPro" id="IPR006652">
    <property type="entry name" value="Kelch_1"/>
</dbReference>
<evidence type="ECO:0000313" key="1">
    <source>
        <dbReference type="EMBL" id="KAG2428173.1"/>
    </source>
</evidence>
<accession>A0A835VW92</accession>
<dbReference type="Pfam" id="PF01344">
    <property type="entry name" value="Kelch_1"/>
    <property type="match status" value="1"/>
</dbReference>
<dbReference type="Proteomes" id="UP000650467">
    <property type="component" value="Unassembled WGS sequence"/>
</dbReference>
<comment type="caution">
    <text evidence="1">The sequence shown here is derived from an EMBL/GenBank/DDBJ whole genome shotgun (WGS) entry which is preliminary data.</text>
</comment>
<dbReference type="Gene3D" id="2.120.10.80">
    <property type="entry name" value="Kelch-type beta propeller"/>
    <property type="match status" value="2"/>
</dbReference>
<protein>
    <submittedName>
        <fullName evidence="1">Uncharacterized protein</fullName>
    </submittedName>
</protein>
<dbReference type="OrthoDB" id="10251809at2759"/>
<gene>
    <name evidence="1" type="ORF">HXX76_011853</name>
</gene>
<dbReference type="InterPro" id="IPR015915">
    <property type="entry name" value="Kelch-typ_b-propeller"/>
</dbReference>
<evidence type="ECO:0000313" key="2">
    <source>
        <dbReference type="Proteomes" id="UP000650467"/>
    </source>
</evidence>
<keyword evidence="2" id="KW-1185">Reference proteome</keyword>
<name>A0A835VW92_CHLIN</name>
<dbReference type="InterPro" id="IPR011043">
    <property type="entry name" value="Gal_Oxase/kelch_b-propeller"/>
</dbReference>
<dbReference type="PANTHER" id="PTHR23244">
    <property type="entry name" value="KELCH REPEAT DOMAIN"/>
    <property type="match status" value="1"/>
</dbReference>
<organism evidence="1 2">
    <name type="scientific">Chlamydomonas incerta</name>
    <dbReference type="NCBI Taxonomy" id="51695"/>
    <lineage>
        <taxon>Eukaryota</taxon>
        <taxon>Viridiplantae</taxon>
        <taxon>Chlorophyta</taxon>
        <taxon>core chlorophytes</taxon>
        <taxon>Chlorophyceae</taxon>
        <taxon>CS clade</taxon>
        <taxon>Chlamydomonadales</taxon>
        <taxon>Chlamydomonadaceae</taxon>
        <taxon>Chlamydomonas</taxon>
    </lineage>
</organism>
<dbReference type="SUPFAM" id="SSF50965">
    <property type="entry name" value="Galactose oxidase, central domain"/>
    <property type="match status" value="1"/>
</dbReference>
<dbReference type="EMBL" id="JAEHOC010000036">
    <property type="protein sequence ID" value="KAG2428173.1"/>
    <property type="molecule type" value="Genomic_DNA"/>
</dbReference>
<dbReference type="AlphaFoldDB" id="A0A835VW92"/>
<dbReference type="PANTHER" id="PTHR23244:SF493">
    <property type="entry name" value="GALACTOSE OXIDASE, CENTRAL DOMAIN FAMILY PROTEIN"/>
    <property type="match status" value="1"/>
</dbReference>
<sequence length="475" mass="47301">MATTSPAGAAPRVRVRFEPTAVSPECRLGLLPRSGACAAPLPGWHAAQVVMLGGYTEEVEQQQPAAASSAGAGAGAGAQPSVVPAAAAAAAAPGAPAAPPPPRRAPTIEAWTYSGEGGGRWSRVQYAPGPVPQPRLTAQAAVVGDGLWLVGGWDPSAPPDPASPTAAFLNDVWRLDLRTWAWAQVEVVPVAGGEPLPRISRFAMAALPPPGGSSSSGSSSSGSSCGSLLIHTHRCGEAVMVLDCYDGGAGPGGQQPRATLRRVPVRGAAADPHSPPSRGLHSLTLAAAAPGSGSGPAALYVYGGAPQSGSMYGDLWRLDLDPSASGPGSGASGWSWQQLEAAGAAPHARCSHVAGAAAGSGSSSGSSSGGRYLVVAGGSYYSQPGRLQPLDDVAVYDTQTNAWLEMEVEGPPPSARNASVMAPLPPAVATGAGGAVAGGAAAGGAAGTNRFLLHGGWRPFVETYSDSYVVTVSEV</sequence>